<accession>A0A3S3ZB90</accession>
<dbReference type="InterPro" id="IPR013786">
    <property type="entry name" value="AcylCoA_DH/ox_N"/>
</dbReference>
<feature type="compositionally biased region" description="Low complexity" evidence="2">
    <location>
        <begin position="36"/>
        <end position="46"/>
    </location>
</feature>
<comment type="caution">
    <text evidence="5">The sequence shown here is derived from an EMBL/GenBank/DDBJ whole genome shotgun (WGS) entry which is preliminary data.</text>
</comment>
<dbReference type="PANTHER" id="PTHR43884">
    <property type="entry name" value="ACYL-COA DEHYDROGENASE"/>
    <property type="match status" value="1"/>
</dbReference>
<dbReference type="InterPro" id="IPR013107">
    <property type="entry name" value="Acyl-CoA_DH_C"/>
</dbReference>
<dbReference type="GO" id="GO:0050660">
    <property type="term" value="F:flavin adenine dinucleotide binding"/>
    <property type="evidence" value="ECO:0007669"/>
    <property type="project" value="InterPro"/>
</dbReference>
<dbReference type="InterPro" id="IPR009100">
    <property type="entry name" value="AcylCoA_DH/oxidase_NM_dom_sf"/>
</dbReference>
<dbReference type="GO" id="GO:0008470">
    <property type="term" value="F:3-methylbutanoyl-CoA dehydrogenase activity"/>
    <property type="evidence" value="ECO:0007669"/>
    <property type="project" value="TreeGrafter"/>
</dbReference>
<dbReference type="Proteomes" id="UP000288547">
    <property type="component" value="Unassembled WGS sequence"/>
</dbReference>
<dbReference type="InterPro" id="IPR046373">
    <property type="entry name" value="Acyl-CoA_Oxase/DH_mid-dom_sf"/>
</dbReference>
<dbReference type="OrthoDB" id="571684at2"/>
<evidence type="ECO:0000256" key="1">
    <source>
        <dbReference type="ARBA" id="ARBA00023002"/>
    </source>
</evidence>
<dbReference type="Gene3D" id="2.40.110.10">
    <property type="entry name" value="Butyryl-CoA Dehydrogenase, subunit A, domain 2"/>
    <property type="match status" value="1"/>
</dbReference>
<name>A0A3S3ZB90_9MICO</name>
<organism evidence="5 6">
    <name type="scientific">Labedella phragmitis</name>
    <dbReference type="NCBI Taxonomy" id="2498849"/>
    <lineage>
        <taxon>Bacteria</taxon>
        <taxon>Bacillati</taxon>
        <taxon>Actinomycetota</taxon>
        <taxon>Actinomycetes</taxon>
        <taxon>Micrococcales</taxon>
        <taxon>Microbacteriaceae</taxon>
        <taxon>Labedella</taxon>
    </lineage>
</organism>
<dbReference type="Pfam" id="PF02771">
    <property type="entry name" value="Acyl-CoA_dh_N"/>
    <property type="match status" value="1"/>
</dbReference>
<dbReference type="InterPro" id="IPR037069">
    <property type="entry name" value="AcylCoA_DH/ox_N_sf"/>
</dbReference>
<keyword evidence="1" id="KW-0560">Oxidoreductase</keyword>
<feature type="domain" description="Acyl-CoA dehydrogenase/oxidase N-terminal" evidence="3">
    <location>
        <begin position="64"/>
        <end position="165"/>
    </location>
</feature>
<dbReference type="Gene3D" id="1.10.540.10">
    <property type="entry name" value="Acyl-CoA dehydrogenase/oxidase, N-terminal domain"/>
    <property type="match status" value="1"/>
</dbReference>
<sequence>MPTAARSPTVPARPTIPPLPSSARQPTSNRKEPDVTDTTTQTIDTTRSPWSGTASREELAHWRGVAESVAATLGEDALARDRANLDPTTELDLLRDSGLVNLLDPAEFGGGGGHWESAFLAVRILSRTDASIAQILAYHYINSGNIGFNTDAAKRADWYRRTVEGRWIWGDSVNPTDPNLELVPDGDGYRLNGLKRFSTGASAGDVVLVNAIVRGGELDGRFLFFALDHDRDGVTYLGDWDALGQRLSASGSVRFTDVVVTPDDVLGIGTDEPFSTLITPGIQLAFGNLYLGVAEGALAQGLDLTRARPAAWFLSTADTYRDDPFVQRVVGEFASKIAAVEALADRAGRAFDEVIALGDDVTAEIRGEIAIEIAKLKVVSTEVGIEVANRIFEITGSSSAKSSTGLDLFWRNVRTHSLHDPVDYKKLEVGAYVLNGELQPISLYT</sequence>
<dbReference type="GO" id="GO:0006552">
    <property type="term" value="P:L-leucine catabolic process"/>
    <property type="evidence" value="ECO:0007669"/>
    <property type="project" value="TreeGrafter"/>
</dbReference>
<evidence type="ECO:0000256" key="2">
    <source>
        <dbReference type="SAM" id="MobiDB-lite"/>
    </source>
</evidence>
<reference evidence="5 6" key="1">
    <citation type="submission" date="2018-12" db="EMBL/GenBank/DDBJ databases">
        <authorList>
            <person name="Li F."/>
        </authorList>
    </citation>
    <scope>NUCLEOTIDE SEQUENCE [LARGE SCALE GENOMIC DNA]</scope>
    <source>
        <strain evidence="5 6">11W25H-1</strain>
    </source>
</reference>
<feature type="region of interest" description="Disordered" evidence="2">
    <location>
        <begin position="1"/>
        <end position="54"/>
    </location>
</feature>
<feature type="domain" description="Acyl-CoA dehydrogenase C-terminal" evidence="4">
    <location>
        <begin position="285"/>
        <end position="420"/>
    </location>
</feature>
<evidence type="ECO:0000259" key="3">
    <source>
        <dbReference type="Pfam" id="PF02771"/>
    </source>
</evidence>
<evidence type="ECO:0000259" key="4">
    <source>
        <dbReference type="Pfam" id="PF08028"/>
    </source>
</evidence>
<dbReference type="AlphaFoldDB" id="A0A3S3ZB90"/>
<dbReference type="SUPFAM" id="SSF56645">
    <property type="entry name" value="Acyl-CoA dehydrogenase NM domain-like"/>
    <property type="match status" value="1"/>
</dbReference>
<evidence type="ECO:0000313" key="5">
    <source>
        <dbReference type="EMBL" id="RWZ52919.1"/>
    </source>
</evidence>
<dbReference type="EMBL" id="RZNB01000001">
    <property type="protein sequence ID" value="RWZ52919.1"/>
    <property type="molecule type" value="Genomic_DNA"/>
</dbReference>
<keyword evidence="6" id="KW-1185">Reference proteome</keyword>
<protein>
    <submittedName>
        <fullName evidence="5">Acyl-CoA dehydrogenase</fullName>
    </submittedName>
</protein>
<dbReference type="InterPro" id="IPR036250">
    <property type="entry name" value="AcylCo_DH-like_C"/>
</dbReference>
<dbReference type="SUPFAM" id="SSF47203">
    <property type="entry name" value="Acyl-CoA dehydrogenase C-terminal domain-like"/>
    <property type="match status" value="1"/>
</dbReference>
<dbReference type="PANTHER" id="PTHR43884:SF12">
    <property type="entry name" value="ISOVALERYL-COA DEHYDROGENASE, MITOCHONDRIAL-RELATED"/>
    <property type="match status" value="1"/>
</dbReference>
<dbReference type="PIRSF" id="PIRSF016578">
    <property type="entry name" value="HsaA"/>
    <property type="match status" value="1"/>
</dbReference>
<gene>
    <name evidence="5" type="ORF">ELQ90_02995</name>
</gene>
<dbReference type="Pfam" id="PF08028">
    <property type="entry name" value="Acyl-CoA_dh_2"/>
    <property type="match status" value="1"/>
</dbReference>
<proteinExistence type="predicted"/>
<dbReference type="Gene3D" id="1.20.140.10">
    <property type="entry name" value="Butyryl-CoA Dehydrogenase, subunit A, domain 3"/>
    <property type="match status" value="1"/>
</dbReference>
<evidence type="ECO:0000313" key="6">
    <source>
        <dbReference type="Proteomes" id="UP000288547"/>
    </source>
</evidence>